<gene>
    <name evidence="1" type="ORF">BYL167_LOCUS24942</name>
</gene>
<evidence type="ECO:0008006" key="3">
    <source>
        <dbReference type="Google" id="ProtNLM"/>
    </source>
</evidence>
<dbReference type="AlphaFoldDB" id="A0A8S2T1U9"/>
<evidence type="ECO:0000313" key="1">
    <source>
        <dbReference type="EMBL" id="CAF4235104.1"/>
    </source>
</evidence>
<feature type="non-terminal residue" evidence="1">
    <location>
        <position position="1"/>
    </location>
</feature>
<protein>
    <recommendedName>
        <fullName evidence="3">B box-type domain-containing protein</fullName>
    </recommendedName>
</protein>
<dbReference type="Proteomes" id="UP000681967">
    <property type="component" value="Unassembled WGS sequence"/>
</dbReference>
<comment type="caution">
    <text evidence="1">The sequence shown here is derived from an EMBL/GenBank/DDBJ whole genome shotgun (WGS) entry which is preliminary data.</text>
</comment>
<name>A0A8S2T1U9_9BILA</name>
<evidence type="ECO:0000313" key="2">
    <source>
        <dbReference type="Proteomes" id="UP000681967"/>
    </source>
</evidence>
<reference evidence="1" key="1">
    <citation type="submission" date="2021-02" db="EMBL/GenBank/DDBJ databases">
        <authorList>
            <person name="Nowell W R."/>
        </authorList>
    </citation>
    <scope>NUCLEOTIDE SEQUENCE</scope>
</reference>
<organism evidence="1 2">
    <name type="scientific">Rotaria magnacalcarata</name>
    <dbReference type="NCBI Taxonomy" id="392030"/>
    <lineage>
        <taxon>Eukaryota</taxon>
        <taxon>Metazoa</taxon>
        <taxon>Spiralia</taxon>
        <taxon>Gnathifera</taxon>
        <taxon>Rotifera</taxon>
        <taxon>Eurotatoria</taxon>
        <taxon>Bdelloidea</taxon>
        <taxon>Philodinida</taxon>
        <taxon>Philodinidae</taxon>
        <taxon>Rotaria</taxon>
    </lineage>
</organism>
<sequence length="388" mass="43827">MTTSSTKKTCIKCTTNTDLIICDGCQKNFCQQHISEHRNEVMQRMNQIDNECERFRQNLPEDNDPTPLLSAIEAWEEESIEKIHLIAASARADVQKYTKQTLDDLNEALNKITLSMKSNREKRDAVEVNLKNWNHQLQTLQDLLKLPFPIGLISDPSSSSSIQSIKVTYEPPVTSSVYTKMNARTNSAVQLESRSFLVIESPSAAEERFHRFAGHVRLSENSSVATCVGYSSVCGAKVYLSGVHRIRFRIIAKKNDGIFFGILTSSQEITARATELPSVYGWRDFDRAIMNSTSLSKTYKEKSIQANDRLTLTINCDNAQLVLTHHRLKHKLELSVNLDHCPLPWKLLVSSYGEDKIASLLLIDPKNPCRAYGNASVYDITDLVDTWP</sequence>
<proteinExistence type="predicted"/>
<accession>A0A8S2T1U9</accession>
<dbReference type="EMBL" id="CAJOBH010023409">
    <property type="protein sequence ID" value="CAF4235104.1"/>
    <property type="molecule type" value="Genomic_DNA"/>
</dbReference>